<protein>
    <recommendedName>
        <fullName evidence="2">LiaF transmembrane domain-containing protein</fullName>
    </recommendedName>
</protein>
<feature type="transmembrane region" description="Helical" evidence="1">
    <location>
        <begin position="6"/>
        <end position="24"/>
    </location>
</feature>
<dbReference type="Proteomes" id="UP001597180">
    <property type="component" value="Unassembled WGS sequence"/>
</dbReference>
<sequence>MKKWRVGTLSMGLTLILLGVILFMSQWRGIQAFDAFIAWWPIIFVLLGLEIIIYLLFSNKENSMLHYDFMSLFFVGVICIGCLGFTLLASVGILGEIRSMLGATEETRDLPTVKEALGDGVKKIVVQSGDQSVKIDKSTERSIQVFGTFRERIKGGEQSRPLDKDQVVSVHTAGEIMYVQIKRLPSERGLQSYYPWMTVTVVLPEGVQVEMRGLDNSIIS</sequence>
<evidence type="ECO:0000259" key="2">
    <source>
        <dbReference type="Pfam" id="PF22570"/>
    </source>
</evidence>
<feature type="domain" description="LiaF transmembrane" evidence="2">
    <location>
        <begin position="11"/>
        <end position="89"/>
    </location>
</feature>
<keyword evidence="1" id="KW-0472">Membrane</keyword>
<feature type="transmembrane region" description="Helical" evidence="1">
    <location>
        <begin position="69"/>
        <end position="94"/>
    </location>
</feature>
<feature type="transmembrane region" description="Helical" evidence="1">
    <location>
        <begin position="36"/>
        <end position="57"/>
    </location>
</feature>
<keyword evidence="4" id="KW-1185">Reference proteome</keyword>
<reference evidence="4" key="1">
    <citation type="journal article" date="2019" name="Int. J. Syst. Evol. Microbiol.">
        <title>The Global Catalogue of Microorganisms (GCM) 10K type strain sequencing project: providing services to taxonomists for standard genome sequencing and annotation.</title>
        <authorList>
            <consortium name="The Broad Institute Genomics Platform"/>
            <consortium name="The Broad Institute Genome Sequencing Center for Infectious Disease"/>
            <person name="Wu L."/>
            <person name="Ma J."/>
        </authorList>
    </citation>
    <scope>NUCLEOTIDE SEQUENCE [LARGE SCALE GENOMIC DNA]</scope>
    <source>
        <strain evidence="4">CCUG 53270</strain>
    </source>
</reference>
<gene>
    <name evidence="3" type="ORF">ACFQ4B_00205</name>
</gene>
<keyword evidence="1" id="KW-0812">Transmembrane</keyword>
<dbReference type="Pfam" id="PF22570">
    <property type="entry name" value="LiaF-TM"/>
    <property type="match status" value="1"/>
</dbReference>
<accession>A0ABW3UGC6</accession>
<name>A0ABW3UGC6_9BACL</name>
<comment type="caution">
    <text evidence="3">The sequence shown here is derived from an EMBL/GenBank/DDBJ whole genome shotgun (WGS) entry which is preliminary data.</text>
</comment>
<evidence type="ECO:0000313" key="3">
    <source>
        <dbReference type="EMBL" id="MFD1218524.1"/>
    </source>
</evidence>
<evidence type="ECO:0000256" key="1">
    <source>
        <dbReference type="SAM" id="Phobius"/>
    </source>
</evidence>
<organism evidence="3 4">
    <name type="scientific">Paenibacillus vulneris</name>
    <dbReference type="NCBI Taxonomy" id="1133364"/>
    <lineage>
        <taxon>Bacteria</taxon>
        <taxon>Bacillati</taxon>
        <taxon>Bacillota</taxon>
        <taxon>Bacilli</taxon>
        <taxon>Bacillales</taxon>
        <taxon>Paenibacillaceae</taxon>
        <taxon>Paenibacillus</taxon>
    </lineage>
</organism>
<dbReference type="EMBL" id="JBHTLU010000003">
    <property type="protein sequence ID" value="MFD1218524.1"/>
    <property type="molecule type" value="Genomic_DNA"/>
</dbReference>
<dbReference type="InterPro" id="IPR054331">
    <property type="entry name" value="LiaF_TM"/>
</dbReference>
<evidence type="ECO:0000313" key="4">
    <source>
        <dbReference type="Proteomes" id="UP001597180"/>
    </source>
</evidence>
<keyword evidence="1" id="KW-1133">Transmembrane helix</keyword>
<proteinExistence type="predicted"/>
<dbReference type="RefSeq" id="WP_192705966.1">
    <property type="nucleotide sequence ID" value="NZ_BAABJG010000047.1"/>
</dbReference>